<dbReference type="RefSeq" id="XP_033585128.1">
    <property type="nucleotide sequence ID" value="XM_033731788.1"/>
</dbReference>
<name>A0A6A6PEZ8_9PEZI</name>
<dbReference type="EMBL" id="MU001643">
    <property type="protein sequence ID" value="KAF2478558.1"/>
    <property type="molecule type" value="Genomic_DNA"/>
</dbReference>
<dbReference type="EC" id="3.6.1.43" evidence="11"/>
<dbReference type="FunFam" id="1.20.144.10:FF:000003">
    <property type="entry name" value="Dolichyldiphosphatase 1"/>
    <property type="match status" value="1"/>
</dbReference>
<keyword evidence="6 11" id="KW-0256">Endoplasmic reticulum</keyword>
<keyword evidence="13" id="KW-0560">Oxidoreductase</keyword>
<evidence type="ECO:0000256" key="2">
    <source>
        <dbReference type="ARBA" id="ARBA00004922"/>
    </source>
</evidence>
<dbReference type="SUPFAM" id="SSF48317">
    <property type="entry name" value="Acid phosphatase/Vanadium-dependent haloperoxidase"/>
    <property type="match status" value="1"/>
</dbReference>
<evidence type="ECO:0000259" key="12">
    <source>
        <dbReference type="SMART" id="SM00014"/>
    </source>
</evidence>
<evidence type="ECO:0000313" key="13">
    <source>
        <dbReference type="EMBL" id="KAF2478558.1"/>
    </source>
</evidence>
<evidence type="ECO:0000256" key="11">
    <source>
        <dbReference type="RuleBase" id="RU367078"/>
    </source>
</evidence>
<keyword evidence="13" id="KW-0575">Peroxidase</keyword>
<organism evidence="13 14">
    <name type="scientific">Neohortaea acidophila</name>
    <dbReference type="NCBI Taxonomy" id="245834"/>
    <lineage>
        <taxon>Eukaryota</taxon>
        <taxon>Fungi</taxon>
        <taxon>Dikarya</taxon>
        <taxon>Ascomycota</taxon>
        <taxon>Pezizomycotina</taxon>
        <taxon>Dothideomycetes</taxon>
        <taxon>Dothideomycetidae</taxon>
        <taxon>Mycosphaerellales</taxon>
        <taxon>Teratosphaeriaceae</taxon>
        <taxon>Neohortaea</taxon>
    </lineage>
</organism>
<keyword evidence="4 11" id="KW-0812">Transmembrane</keyword>
<evidence type="ECO:0000256" key="3">
    <source>
        <dbReference type="ARBA" id="ARBA00005518"/>
    </source>
</evidence>
<evidence type="ECO:0000256" key="4">
    <source>
        <dbReference type="ARBA" id="ARBA00022692"/>
    </source>
</evidence>
<dbReference type="InterPro" id="IPR039667">
    <property type="entry name" value="Dolichyldiphosphatase_PAP2"/>
</dbReference>
<dbReference type="CDD" id="cd03382">
    <property type="entry name" value="PAP2_dolichyldiphosphatase"/>
    <property type="match status" value="1"/>
</dbReference>
<dbReference type="Pfam" id="PF01569">
    <property type="entry name" value="PAP2"/>
    <property type="match status" value="1"/>
</dbReference>
<evidence type="ECO:0000256" key="7">
    <source>
        <dbReference type="ARBA" id="ARBA00022989"/>
    </source>
</evidence>
<feature type="transmembrane region" description="Helical" evidence="11">
    <location>
        <begin position="21"/>
        <end position="46"/>
    </location>
</feature>
<proteinExistence type="inferred from homology"/>
<dbReference type="PANTHER" id="PTHR11247">
    <property type="entry name" value="PALMITOYL-PROTEIN THIOESTERASE/DOLICHYLDIPHOSPHATASE 1"/>
    <property type="match status" value="1"/>
</dbReference>
<comment type="similarity">
    <text evidence="3 11">Belongs to the dolichyldiphosphatase family.</text>
</comment>
<dbReference type="Gene3D" id="1.20.144.10">
    <property type="entry name" value="Phosphatidic acid phosphatase type 2/haloperoxidase"/>
    <property type="match status" value="1"/>
</dbReference>
<dbReference type="InterPro" id="IPR036938">
    <property type="entry name" value="PAP2/HPO_sf"/>
</dbReference>
<comment type="subcellular location">
    <subcellularLocation>
        <location evidence="1 11">Endoplasmic reticulum membrane</location>
        <topology evidence="1 11">Multi-pass membrane protein</topology>
    </subcellularLocation>
</comment>
<protein>
    <recommendedName>
        <fullName evidence="11">Dolichyldiphosphatase</fullName>
        <ecNumber evidence="11">3.6.1.43</ecNumber>
    </recommendedName>
</protein>
<comment type="pathway">
    <text evidence="2 11">Protein modification; protein glycosylation.</text>
</comment>
<dbReference type="InterPro" id="IPR000326">
    <property type="entry name" value="PAP2/HPO"/>
</dbReference>
<dbReference type="OrthoDB" id="302705at2759"/>
<dbReference type="UniPathway" id="UPA00378"/>
<evidence type="ECO:0000313" key="14">
    <source>
        <dbReference type="Proteomes" id="UP000799767"/>
    </source>
</evidence>
<feature type="transmembrane region" description="Helical" evidence="11">
    <location>
        <begin position="160"/>
        <end position="181"/>
    </location>
</feature>
<dbReference type="GO" id="GO:0004601">
    <property type="term" value="F:peroxidase activity"/>
    <property type="evidence" value="ECO:0007669"/>
    <property type="project" value="UniProtKB-KW"/>
</dbReference>
<dbReference type="SMART" id="SM00014">
    <property type="entry name" value="acidPPc"/>
    <property type="match status" value="1"/>
</dbReference>
<keyword evidence="7 11" id="KW-1133">Transmembrane helix</keyword>
<dbReference type="GeneID" id="54472790"/>
<keyword evidence="5 11" id="KW-0378">Hydrolase</keyword>
<comment type="catalytic activity">
    <reaction evidence="10 11">
        <text>a di-trans,poly-cis-dolichyl diphosphate + H2O = a di-trans,poly-cis-dolichyl phosphate + phosphate + H(+)</text>
        <dbReference type="Rhea" id="RHEA:14385"/>
        <dbReference type="Rhea" id="RHEA-COMP:19498"/>
        <dbReference type="Rhea" id="RHEA-COMP:19506"/>
        <dbReference type="ChEBI" id="CHEBI:15377"/>
        <dbReference type="ChEBI" id="CHEBI:15378"/>
        <dbReference type="ChEBI" id="CHEBI:43474"/>
        <dbReference type="ChEBI" id="CHEBI:57497"/>
        <dbReference type="ChEBI" id="CHEBI:57683"/>
        <dbReference type="EC" id="3.6.1.43"/>
    </reaction>
</comment>
<dbReference type="GO" id="GO:0008610">
    <property type="term" value="P:lipid biosynthetic process"/>
    <property type="evidence" value="ECO:0007669"/>
    <property type="project" value="TreeGrafter"/>
</dbReference>
<reference evidence="13" key="1">
    <citation type="journal article" date="2020" name="Stud. Mycol.">
        <title>101 Dothideomycetes genomes: a test case for predicting lifestyles and emergence of pathogens.</title>
        <authorList>
            <person name="Haridas S."/>
            <person name="Albert R."/>
            <person name="Binder M."/>
            <person name="Bloem J."/>
            <person name="Labutti K."/>
            <person name="Salamov A."/>
            <person name="Andreopoulos B."/>
            <person name="Baker S."/>
            <person name="Barry K."/>
            <person name="Bills G."/>
            <person name="Bluhm B."/>
            <person name="Cannon C."/>
            <person name="Castanera R."/>
            <person name="Culley D."/>
            <person name="Daum C."/>
            <person name="Ezra D."/>
            <person name="Gonzalez J."/>
            <person name="Henrissat B."/>
            <person name="Kuo A."/>
            <person name="Liang C."/>
            <person name="Lipzen A."/>
            <person name="Lutzoni F."/>
            <person name="Magnuson J."/>
            <person name="Mondo S."/>
            <person name="Nolan M."/>
            <person name="Ohm R."/>
            <person name="Pangilinan J."/>
            <person name="Park H.-J."/>
            <person name="Ramirez L."/>
            <person name="Alfaro M."/>
            <person name="Sun H."/>
            <person name="Tritt A."/>
            <person name="Yoshinaga Y."/>
            <person name="Zwiers L.-H."/>
            <person name="Turgeon B."/>
            <person name="Goodwin S."/>
            <person name="Spatafora J."/>
            <person name="Crous P."/>
            <person name="Grigoriev I."/>
        </authorList>
    </citation>
    <scope>NUCLEOTIDE SEQUENCE</scope>
    <source>
        <strain evidence="13">CBS 113389</strain>
    </source>
</reference>
<evidence type="ECO:0000256" key="8">
    <source>
        <dbReference type="ARBA" id="ARBA00023136"/>
    </source>
</evidence>
<feature type="transmembrane region" description="Helical" evidence="11">
    <location>
        <begin position="90"/>
        <end position="109"/>
    </location>
</feature>
<dbReference type="GO" id="GO:0047874">
    <property type="term" value="F:dolichyldiphosphatase activity"/>
    <property type="evidence" value="ECO:0007669"/>
    <property type="project" value="UniProtKB-UniRule"/>
</dbReference>
<accession>A0A6A6PEZ8</accession>
<evidence type="ECO:0000256" key="10">
    <source>
        <dbReference type="ARBA" id="ARBA00047349"/>
    </source>
</evidence>
<dbReference type="AlphaFoldDB" id="A0A6A6PEZ8"/>
<feature type="domain" description="Phosphatidic acid phosphatase type 2/haloperoxidase" evidence="12">
    <location>
        <begin position="52"/>
        <end position="175"/>
    </location>
</feature>
<keyword evidence="8 11" id="KW-0472">Membrane</keyword>
<gene>
    <name evidence="13" type="ORF">BDY17DRAFT_258568</name>
</gene>
<keyword evidence="14" id="KW-1185">Reference proteome</keyword>
<dbReference type="GO" id="GO:0006487">
    <property type="term" value="P:protein N-linked glycosylation"/>
    <property type="evidence" value="ECO:0007669"/>
    <property type="project" value="UniProtKB-UniRule"/>
</dbReference>
<dbReference type="PANTHER" id="PTHR11247:SF1">
    <property type="entry name" value="DOLICHYLDIPHOSPHATASE 1"/>
    <property type="match status" value="1"/>
</dbReference>
<comment type="function">
    <text evidence="9 11">Required for efficient N-glycosylation. Necessary for maintaining optimal levels of dolichol-linked oligosaccharides. Hydrolyzes dolichyl pyrophosphate at a very high rate and dolichyl monophosphate at a much lower rate. Does not act on phosphatidate.</text>
</comment>
<evidence type="ECO:0000256" key="5">
    <source>
        <dbReference type="ARBA" id="ARBA00022801"/>
    </source>
</evidence>
<evidence type="ECO:0000256" key="1">
    <source>
        <dbReference type="ARBA" id="ARBA00004477"/>
    </source>
</evidence>
<feature type="transmembrane region" description="Helical" evidence="11">
    <location>
        <begin position="129"/>
        <end position="148"/>
    </location>
</feature>
<sequence>MEDPPLASLSLTHVHYDPNDLISLACAFLALVPQGLTITYVTLIWSTREVEILLMFAGQMGCEALNWILKRWIQEERPTQMLGKGYGMPSSHAQFVAFFSTFLSLFLLLRHNPHNHPHASATHIPIPLWQRLALSLLSLVCAAAVAQSRVYLNYHKPRQVYAGVAAGVACAVAWFIATSLARRLGLVDWLLDQPILRWARFRDLVVNEDLVDAGWERWESRRQKRSEAIKNLKKQ</sequence>
<dbReference type="GO" id="GO:0005789">
    <property type="term" value="C:endoplasmic reticulum membrane"/>
    <property type="evidence" value="ECO:0007669"/>
    <property type="project" value="UniProtKB-SubCell"/>
</dbReference>
<dbReference type="Proteomes" id="UP000799767">
    <property type="component" value="Unassembled WGS sequence"/>
</dbReference>
<evidence type="ECO:0000256" key="6">
    <source>
        <dbReference type="ARBA" id="ARBA00022824"/>
    </source>
</evidence>
<evidence type="ECO:0000256" key="9">
    <source>
        <dbReference type="ARBA" id="ARBA00024907"/>
    </source>
</evidence>